<dbReference type="AlphaFoldDB" id="A0A401TI17"/>
<dbReference type="EMBL" id="BEZZ01070570">
    <property type="protein sequence ID" value="GCC42299.1"/>
    <property type="molecule type" value="Genomic_DNA"/>
</dbReference>
<name>A0A401TI17_CHIPU</name>
<dbReference type="OMA" id="QEITEYM"/>
<feature type="non-terminal residue" evidence="5">
    <location>
        <position position="1"/>
    </location>
</feature>
<comment type="function">
    <text evidence="1">May be involved in 20S pre-rRNA processing.</text>
</comment>
<dbReference type="InterPro" id="IPR019398">
    <property type="entry name" value="Pre-rRNA_process_TSR2"/>
</dbReference>
<keyword evidence="6" id="KW-1185">Reference proteome</keyword>
<evidence type="ECO:0000256" key="2">
    <source>
        <dbReference type="ARBA" id="ARBA00006524"/>
    </source>
</evidence>
<keyword evidence="4" id="KW-0698">rRNA processing</keyword>
<gene>
    <name evidence="5" type="ORF">chiPu_0026014</name>
</gene>
<sequence>VVVENGFGGAYSQEKAAWMVTAVAQYFHDNVNLDPEEVEDLLADLVYNEFDTVVEDGSLSEVRGITHSHLKPVGSGDSCQWAA</sequence>
<comment type="similarity">
    <text evidence="2">Belongs to the TSR2 family.</text>
</comment>
<proteinExistence type="inferred from homology"/>
<dbReference type="Proteomes" id="UP000287033">
    <property type="component" value="Unassembled WGS sequence"/>
</dbReference>
<dbReference type="GO" id="GO:0006364">
    <property type="term" value="P:rRNA processing"/>
    <property type="evidence" value="ECO:0007669"/>
    <property type="project" value="UniProtKB-KW"/>
</dbReference>
<dbReference type="OrthoDB" id="263560at2759"/>
<evidence type="ECO:0000313" key="5">
    <source>
        <dbReference type="EMBL" id="GCC42299.1"/>
    </source>
</evidence>
<evidence type="ECO:0000256" key="3">
    <source>
        <dbReference type="ARBA" id="ARBA00017551"/>
    </source>
</evidence>
<dbReference type="STRING" id="137246.A0A401TI17"/>
<evidence type="ECO:0000256" key="1">
    <source>
        <dbReference type="ARBA" id="ARBA00002210"/>
    </source>
</evidence>
<dbReference type="Pfam" id="PF10273">
    <property type="entry name" value="WGG"/>
    <property type="match status" value="1"/>
</dbReference>
<protein>
    <recommendedName>
        <fullName evidence="3">Pre-rRNA-processing protein TSR2 homolog</fullName>
    </recommendedName>
</protein>
<accession>A0A401TI17</accession>
<comment type="caution">
    <text evidence="5">The sequence shown here is derived from an EMBL/GenBank/DDBJ whole genome shotgun (WGS) entry which is preliminary data.</text>
</comment>
<evidence type="ECO:0000256" key="4">
    <source>
        <dbReference type="ARBA" id="ARBA00022552"/>
    </source>
</evidence>
<reference evidence="5 6" key="1">
    <citation type="journal article" date="2018" name="Nat. Ecol. Evol.">
        <title>Shark genomes provide insights into elasmobranch evolution and the origin of vertebrates.</title>
        <authorList>
            <person name="Hara Y"/>
            <person name="Yamaguchi K"/>
            <person name="Onimaru K"/>
            <person name="Kadota M"/>
            <person name="Koyanagi M"/>
            <person name="Keeley SD"/>
            <person name="Tatsumi K"/>
            <person name="Tanaka K"/>
            <person name="Motone F"/>
            <person name="Kageyama Y"/>
            <person name="Nozu R"/>
            <person name="Adachi N"/>
            <person name="Nishimura O"/>
            <person name="Nakagawa R"/>
            <person name="Tanegashima C"/>
            <person name="Kiyatake I"/>
            <person name="Matsumoto R"/>
            <person name="Murakumo K"/>
            <person name="Nishida K"/>
            <person name="Terakita A"/>
            <person name="Kuratani S"/>
            <person name="Sato K"/>
            <person name="Hyodo S Kuraku.S."/>
        </authorList>
    </citation>
    <scope>NUCLEOTIDE SEQUENCE [LARGE SCALE GENOMIC DNA]</scope>
</reference>
<organism evidence="5 6">
    <name type="scientific">Chiloscyllium punctatum</name>
    <name type="common">Brownbanded bambooshark</name>
    <name type="synonym">Hemiscyllium punctatum</name>
    <dbReference type="NCBI Taxonomy" id="137246"/>
    <lineage>
        <taxon>Eukaryota</taxon>
        <taxon>Metazoa</taxon>
        <taxon>Chordata</taxon>
        <taxon>Craniata</taxon>
        <taxon>Vertebrata</taxon>
        <taxon>Chondrichthyes</taxon>
        <taxon>Elasmobranchii</taxon>
        <taxon>Galeomorphii</taxon>
        <taxon>Galeoidea</taxon>
        <taxon>Orectolobiformes</taxon>
        <taxon>Hemiscylliidae</taxon>
        <taxon>Chiloscyllium</taxon>
    </lineage>
</organism>
<evidence type="ECO:0000313" key="6">
    <source>
        <dbReference type="Proteomes" id="UP000287033"/>
    </source>
</evidence>
<dbReference type="PANTHER" id="PTHR21250">
    <property type="entry name" value="PRE-RRNA-PROCESSING PROTEIN TSR2 HOMOLOG"/>
    <property type="match status" value="1"/>
</dbReference>